<gene>
    <name evidence="3" type="ORF">C1H46_033307</name>
</gene>
<dbReference type="AlphaFoldDB" id="A0A540L456"/>
<feature type="region of interest" description="Disordered" evidence="1">
    <location>
        <begin position="218"/>
        <end position="241"/>
    </location>
</feature>
<dbReference type="Pfam" id="PF14223">
    <property type="entry name" value="Retrotran_gag_2"/>
    <property type="match status" value="1"/>
</dbReference>
<proteinExistence type="predicted"/>
<dbReference type="Pfam" id="PF25475">
    <property type="entry name" value="DUF7903"/>
    <property type="match status" value="1"/>
</dbReference>
<comment type="caution">
    <text evidence="3">The sequence shown here is derived from an EMBL/GenBank/DDBJ whole genome shotgun (WGS) entry which is preliminary data.</text>
</comment>
<dbReference type="EMBL" id="VIEB01000778">
    <property type="protein sequence ID" value="TQD81129.1"/>
    <property type="molecule type" value="Genomic_DNA"/>
</dbReference>
<evidence type="ECO:0000256" key="1">
    <source>
        <dbReference type="SAM" id="MobiDB-lite"/>
    </source>
</evidence>
<organism evidence="3 4">
    <name type="scientific">Malus baccata</name>
    <name type="common">Siberian crab apple</name>
    <name type="synonym">Pyrus baccata</name>
    <dbReference type="NCBI Taxonomy" id="106549"/>
    <lineage>
        <taxon>Eukaryota</taxon>
        <taxon>Viridiplantae</taxon>
        <taxon>Streptophyta</taxon>
        <taxon>Embryophyta</taxon>
        <taxon>Tracheophyta</taxon>
        <taxon>Spermatophyta</taxon>
        <taxon>Magnoliopsida</taxon>
        <taxon>eudicotyledons</taxon>
        <taxon>Gunneridae</taxon>
        <taxon>Pentapetalae</taxon>
        <taxon>rosids</taxon>
        <taxon>fabids</taxon>
        <taxon>Rosales</taxon>
        <taxon>Rosaceae</taxon>
        <taxon>Amygdaloideae</taxon>
        <taxon>Maleae</taxon>
        <taxon>Malus</taxon>
    </lineage>
</organism>
<reference evidence="3 4" key="1">
    <citation type="journal article" date="2019" name="G3 (Bethesda)">
        <title>Sequencing of a Wild Apple (Malus baccata) Genome Unravels the Differences Between Cultivated and Wild Apple Species Regarding Disease Resistance and Cold Tolerance.</title>
        <authorList>
            <person name="Chen X."/>
        </authorList>
    </citation>
    <scope>NUCLEOTIDE SEQUENCE [LARGE SCALE GENOMIC DNA]</scope>
    <source>
        <strain evidence="4">cv. Shandingzi</strain>
        <tissue evidence="3">Leaves</tissue>
    </source>
</reference>
<accession>A0A540L456</accession>
<dbReference type="InterPro" id="IPR057225">
    <property type="entry name" value="DUF7903"/>
</dbReference>
<feature type="domain" description="DUF7903" evidence="2">
    <location>
        <begin position="292"/>
        <end position="641"/>
    </location>
</feature>
<sequence>MASNSSSSSNVSNFLPIKLDPTNYPLWQAQMLTLLRSRNLVSFVDGTSECPPAFLKDDEGNLTDTVNPEFEAWIQQDNMVFSWIKSSVHPTVLDAVIRKTSSHSAWTCLRESYDLQPTGRLLQLRSELMNTHRGDSSISEFLSRVNSLADGLSLSGAPVSDSDIAAIVLNNVGPACESTVASAQDRDGAISHSASEALLLTAERKQRMHTVFSADTRPTAPTAARGRRPGTLRGRGKGYRHRGISASSGMAHFPPHKWHSKESERPLPTSELLAQRFKKNLYVKPYNKSNVDWTGRIAYADHSTYRWCAVALPEENQFPPSVNLKPICLESTEPKVEENRLALINTSLDEEGGELEWNWLRSPAVSIAENVLEDLISSFKHMRKEMKWGKPTLIARVGKVLFRRSPLVNMEDIRTNLCTEILKQWRRSLYTNIPVSYKERIVNEVVPKIGVDFEGEKDTYQVKLSDSTRPDATLSCKCRVMKEHGKLQPYKIELNQLRNMVVDISCTTKNLDLRLMLCTKRLVTDLTDDEMQSIWDLINSAILDPDVKGGLRWPSGKDSSGDKYKVDGVWHLIANTYKNSSFRLKVRHADRFDFRTLSGEATWETSLMLKKVLSKLEEENAEASSVSEILKEDLHLIWDNFLSCERFLT</sequence>
<dbReference type="PANTHER" id="PTHR35481">
    <property type="entry name" value="DNA-DIRECTED RNA POLYMERASE SUBUNIT ALPHA"/>
    <property type="match status" value="1"/>
</dbReference>
<dbReference type="STRING" id="106549.A0A540L456"/>
<evidence type="ECO:0000313" key="3">
    <source>
        <dbReference type="EMBL" id="TQD81129.1"/>
    </source>
</evidence>
<protein>
    <recommendedName>
        <fullName evidence="2">DUF7903 domain-containing protein</fullName>
    </recommendedName>
</protein>
<name>A0A540L456_MALBA</name>
<feature type="compositionally biased region" description="Basic residues" evidence="1">
    <location>
        <begin position="225"/>
        <end position="241"/>
    </location>
</feature>
<dbReference type="Proteomes" id="UP000315295">
    <property type="component" value="Unassembled WGS sequence"/>
</dbReference>
<keyword evidence="4" id="KW-1185">Reference proteome</keyword>
<evidence type="ECO:0000313" key="4">
    <source>
        <dbReference type="Proteomes" id="UP000315295"/>
    </source>
</evidence>
<dbReference type="PANTHER" id="PTHR35481:SF1">
    <property type="entry name" value="DNA-DIRECTED RNA POLYMERASE SUBUNIT ALPHA"/>
    <property type="match status" value="1"/>
</dbReference>
<evidence type="ECO:0000259" key="2">
    <source>
        <dbReference type="Pfam" id="PF25475"/>
    </source>
</evidence>